<dbReference type="InterPro" id="IPR009057">
    <property type="entry name" value="Homeodomain-like_sf"/>
</dbReference>
<dbReference type="Gene3D" id="1.10.10.60">
    <property type="entry name" value="Homeodomain-like"/>
    <property type="match status" value="1"/>
</dbReference>
<gene>
    <name evidence="7" type="ORF">GCM10020369_80510</name>
</gene>
<evidence type="ECO:0000256" key="3">
    <source>
        <dbReference type="ARBA" id="ARBA00023125"/>
    </source>
</evidence>
<dbReference type="Pfam" id="PF00440">
    <property type="entry name" value="TetR_N"/>
    <property type="match status" value="1"/>
</dbReference>
<dbReference type="SUPFAM" id="SSF46689">
    <property type="entry name" value="Homeodomain-like"/>
    <property type="match status" value="1"/>
</dbReference>
<evidence type="ECO:0000259" key="6">
    <source>
        <dbReference type="PROSITE" id="PS50977"/>
    </source>
</evidence>
<evidence type="ECO:0000313" key="7">
    <source>
        <dbReference type="EMBL" id="GAA3398094.1"/>
    </source>
</evidence>
<evidence type="ECO:0000256" key="4">
    <source>
        <dbReference type="ARBA" id="ARBA00023163"/>
    </source>
</evidence>
<keyword evidence="4" id="KW-0804">Transcription</keyword>
<accession>A0ABP6TBU6</accession>
<dbReference type="EMBL" id="BAAAYN010000076">
    <property type="protein sequence ID" value="GAA3398094.1"/>
    <property type="molecule type" value="Genomic_DNA"/>
</dbReference>
<dbReference type="InterPro" id="IPR050109">
    <property type="entry name" value="HTH-type_TetR-like_transc_reg"/>
</dbReference>
<proteinExistence type="predicted"/>
<evidence type="ECO:0000256" key="1">
    <source>
        <dbReference type="ARBA" id="ARBA00022491"/>
    </source>
</evidence>
<dbReference type="InterPro" id="IPR001647">
    <property type="entry name" value="HTH_TetR"/>
</dbReference>
<name>A0ABP6TBU6_9ACTN</name>
<dbReference type="RefSeq" id="WP_345733604.1">
    <property type="nucleotide sequence ID" value="NZ_BAAAYN010000076.1"/>
</dbReference>
<dbReference type="Gene3D" id="1.10.357.10">
    <property type="entry name" value="Tetracycline Repressor, domain 2"/>
    <property type="match status" value="1"/>
</dbReference>
<dbReference type="PANTHER" id="PTHR30055">
    <property type="entry name" value="HTH-TYPE TRANSCRIPTIONAL REGULATOR RUTR"/>
    <property type="match status" value="1"/>
</dbReference>
<comment type="caution">
    <text evidence="7">The sequence shown here is derived from an EMBL/GenBank/DDBJ whole genome shotgun (WGS) entry which is preliminary data.</text>
</comment>
<dbReference type="PRINTS" id="PR00455">
    <property type="entry name" value="HTHTETR"/>
</dbReference>
<dbReference type="PROSITE" id="PS50977">
    <property type="entry name" value="HTH_TETR_2"/>
    <property type="match status" value="1"/>
</dbReference>
<dbReference type="InterPro" id="IPR036271">
    <property type="entry name" value="Tet_transcr_reg_TetR-rel_C_sf"/>
</dbReference>
<sequence length="206" mass="22530">MPHREAAQGAIAQRRRDEIVGAALEIFAERGYHATGIADIAAVLNIGHGTFYRYFRNKRDIVSHVLVHVLERLNDTIRDENAAAADTLDECRAQFARVAEKLFAVFTEEPALGRFFFAEALGVDRDFTRALTAGLNTFGGVTQAYLANGVAKGFLRADLDVGVTARSINGMILAAAIDAFDSRDPEKVRTRWLAAAPDLILRGIKA</sequence>
<dbReference type="PANTHER" id="PTHR30055:SF175">
    <property type="entry name" value="HTH-TYPE TRANSCRIPTIONAL REPRESSOR KSTR2"/>
    <property type="match status" value="1"/>
</dbReference>
<reference evidence="8" key="1">
    <citation type="journal article" date="2019" name="Int. J. Syst. Evol. Microbiol.">
        <title>The Global Catalogue of Microorganisms (GCM) 10K type strain sequencing project: providing services to taxonomists for standard genome sequencing and annotation.</title>
        <authorList>
            <consortium name="The Broad Institute Genomics Platform"/>
            <consortium name="The Broad Institute Genome Sequencing Center for Infectious Disease"/>
            <person name="Wu L."/>
            <person name="Ma J."/>
        </authorList>
    </citation>
    <scope>NUCLEOTIDE SEQUENCE [LARGE SCALE GENOMIC DNA]</scope>
    <source>
        <strain evidence="8">JCM 9458</strain>
    </source>
</reference>
<protein>
    <submittedName>
        <fullName evidence="7">TetR/AcrR family transcriptional regulator</fullName>
    </submittedName>
</protein>
<dbReference type="SUPFAM" id="SSF48498">
    <property type="entry name" value="Tetracyclin repressor-like, C-terminal domain"/>
    <property type="match status" value="1"/>
</dbReference>
<keyword evidence="1" id="KW-0678">Repressor</keyword>
<organism evidence="7 8">
    <name type="scientific">Cryptosporangium minutisporangium</name>
    <dbReference type="NCBI Taxonomy" id="113569"/>
    <lineage>
        <taxon>Bacteria</taxon>
        <taxon>Bacillati</taxon>
        <taxon>Actinomycetota</taxon>
        <taxon>Actinomycetes</taxon>
        <taxon>Cryptosporangiales</taxon>
        <taxon>Cryptosporangiaceae</taxon>
        <taxon>Cryptosporangium</taxon>
    </lineage>
</organism>
<keyword evidence="2" id="KW-0805">Transcription regulation</keyword>
<keyword evidence="8" id="KW-1185">Reference proteome</keyword>
<feature type="DNA-binding region" description="H-T-H motif" evidence="5">
    <location>
        <begin position="36"/>
        <end position="55"/>
    </location>
</feature>
<evidence type="ECO:0000256" key="5">
    <source>
        <dbReference type="PROSITE-ProRule" id="PRU00335"/>
    </source>
</evidence>
<feature type="domain" description="HTH tetR-type" evidence="6">
    <location>
        <begin position="13"/>
        <end position="73"/>
    </location>
</feature>
<evidence type="ECO:0000256" key="2">
    <source>
        <dbReference type="ARBA" id="ARBA00023015"/>
    </source>
</evidence>
<keyword evidence="3 5" id="KW-0238">DNA-binding</keyword>
<evidence type="ECO:0000313" key="8">
    <source>
        <dbReference type="Proteomes" id="UP001501676"/>
    </source>
</evidence>
<dbReference type="Proteomes" id="UP001501676">
    <property type="component" value="Unassembled WGS sequence"/>
</dbReference>